<feature type="chain" id="PRO_5040971486" evidence="2">
    <location>
        <begin position="17"/>
        <end position="342"/>
    </location>
</feature>
<sequence>MSSVFWLAGLDGLVTAINSPDFTVRDEVTYIPDNASIRSMLPLLSEEGKIPGAVYRNYCGPAPDVSMIAFPLRDFTIPASVTGSAVSFRSVASRASPSRFSLPGSSKSGQAMPAETSNGDSSALWGAIYSSAAYLDQHSLAPWHGPGIYTTPPLERAGAPQALCQSRCEGKAQLHIAPRMDAASSRPYDLNYKGAQGALMVFRRPDFHRVSVWDPSGDEWAVIAAYWTGRILSNAQAEFLLAGPAISSGVRCLGLERVGEQVLFDVYLAWSLRSSARRDLPAPILSVDVPAHSGSRNKKWMPRGAGLCLIVTTEDIPDLSKGFTCDIVKRPSGNDTTVSSTQ</sequence>
<evidence type="ECO:0000313" key="4">
    <source>
        <dbReference type="Proteomes" id="UP001149079"/>
    </source>
</evidence>
<dbReference type="EMBL" id="JAPQKL010000003">
    <property type="protein sequence ID" value="KAJ5138567.1"/>
    <property type="molecule type" value="Genomic_DNA"/>
</dbReference>
<evidence type="ECO:0000313" key="3">
    <source>
        <dbReference type="EMBL" id="KAJ5138567.1"/>
    </source>
</evidence>
<dbReference type="GeneID" id="81403329"/>
<evidence type="ECO:0000256" key="2">
    <source>
        <dbReference type="SAM" id="SignalP"/>
    </source>
</evidence>
<comment type="caution">
    <text evidence="3">The sequence shown here is derived from an EMBL/GenBank/DDBJ whole genome shotgun (WGS) entry which is preliminary data.</text>
</comment>
<protein>
    <submittedName>
        <fullName evidence="3">Uncharacterized protein</fullName>
    </submittedName>
</protein>
<accession>A0A9W9L677</accession>
<dbReference type="Proteomes" id="UP001149079">
    <property type="component" value="Unassembled WGS sequence"/>
</dbReference>
<keyword evidence="2" id="KW-0732">Signal</keyword>
<dbReference type="AlphaFoldDB" id="A0A9W9L677"/>
<dbReference type="RefSeq" id="XP_056523216.1">
    <property type="nucleotide sequence ID" value="XM_056664159.1"/>
</dbReference>
<gene>
    <name evidence="3" type="ORF">N7515_003415</name>
</gene>
<keyword evidence="4" id="KW-1185">Reference proteome</keyword>
<organism evidence="3 4">
    <name type="scientific">Penicillium bovifimosum</name>
    <dbReference type="NCBI Taxonomy" id="126998"/>
    <lineage>
        <taxon>Eukaryota</taxon>
        <taxon>Fungi</taxon>
        <taxon>Dikarya</taxon>
        <taxon>Ascomycota</taxon>
        <taxon>Pezizomycotina</taxon>
        <taxon>Eurotiomycetes</taxon>
        <taxon>Eurotiomycetidae</taxon>
        <taxon>Eurotiales</taxon>
        <taxon>Aspergillaceae</taxon>
        <taxon>Penicillium</taxon>
    </lineage>
</organism>
<dbReference type="OrthoDB" id="2440450at2759"/>
<feature type="compositionally biased region" description="Polar residues" evidence="1">
    <location>
        <begin position="103"/>
        <end position="116"/>
    </location>
</feature>
<feature type="region of interest" description="Disordered" evidence="1">
    <location>
        <begin position="96"/>
        <end position="116"/>
    </location>
</feature>
<reference evidence="3" key="2">
    <citation type="journal article" date="2023" name="IMA Fungus">
        <title>Comparative genomic study of the Penicillium genus elucidates a diverse pangenome and 15 lateral gene transfer events.</title>
        <authorList>
            <person name="Petersen C."/>
            <person name="Sorensen T."/>
            <person name="Nielsen M.R."/>
            <person name="Sondergaard T.E."/>
            <person name="Sorensen J.L."/>
            <person name="Fitzpatrick D.A."/>
            <person name="Frisvad J.C."/>
            <person name="Nielsen K.L."/>
        </authorList>
    </citation>
    <scope>NUCLEOTIDE SEQUENCE</scope>
    <source>
        <strain evidence="3">IBT 22155</strain>
    </source>
</reference>
<feature type="signal peptide" evidence="2">
    <location>
        <begin position="1"/>
        <end position="16"/>
    </location>
</feature>
<proteinExistence type="predicted"/>
<reference evidence="3" key="1">
    <citation type="submission" date="2022-11" db="EMBL/GenBank/DDBJ databases">
        <authorList>
            <person name="Petersen C."/>
        </authorList>
    </citation>
    <scope>NUCLEOTIDE SEQUENCE</scope>
    <source>
        <strain evidence="3">IBT 22155</strain>
    </source>
</reference>
<name>A0A9W9L677_9EURO</name>
<evidence type="ECO:0000256" key="1">
    <source>
        <dbReference type="SAM" id="MobiDB-lite"/>
    </source>
</evidence>